<dbReference type="PANTHER" id="PTHR34182:SF1">
    <property type="entry name" value="PROTEIN-EXPORT MEMBRANE PROTEIN SECG"/>
    <property type="match status" value="1"/>
</dbReference>
<dbReference type="PRINTS" id="PR01651">
    <property type="entry name" value="SECGEXPORT"/>
</dbReference>
<sequence>MITIVLILHLIFAVALIGVVLLQRSEGGALGIGGGGGGGGGLVSSRGAASFLTRTTGALAACFIATSLALAILAQQSAGPPRSILDGAGGARPASERLTPLGNDAAPGPAGDTGAGQDGGVSAPVSGGAGTGGGSESLTPLSTPDN</sequence>
<evidence type="ECO:0000256" key="2">
    <source>
        <dbReference type="ARBA" id="ARBA00008445"/>
    </source>
</evidence>
<evidence type="ECO:0000256" key="8">
    <source>
        <dbReference type="ARBA" id="ARBA00022989"/>
    </source>
</evidence>
<keyword evidence="8 12" id="KW-1133">Transmembrane helix</keyword>
<accession>A0ABV7KU82</accession>
<evidence type="ECO:0000256" key="3">
    <source>
        <dbReference type="ARBA" id="ARBA00017876"/>
    </source>
</evidence>
<keyword evidence="9 12" id="KW-0811">Translocation</keyword>
<dbReference type="NCBIfam" id="TIGR00810">
    <property type="entry name" value="secG"/>
    <property type="match status" value="1"/>
</dbReference>
<feature type="transmembrane region" description="Helical" evidence="12">
    <location>
        <begin position="51"/>
        <end position="74"/>
    </location>
</feature>
<gene>
    <name evidence="14" type="primary">secG</name>
    <name evidence="14" type="ORF">ACFOGJ_01605</name>
</gene>
<keyword evidence="15" id="KW-1185">Reference proteome</keyword>
<dbReference type="InterPro" id="IPR004692">
    <property type="entry name" value="SecG"/>
</dbReference>
<keyword evidence="7 12" id="KW-0653">Protein transport</keyword>
<name>A0ABV7KU82_9PROT</name>
<keyword evidence="4 12" id="KW-0813">Transport</keyword>
<organism evidence="14 15">
    <name type="scientific">Marinibaculum pumilum</name>
    <dbReference type="NCBI Taxonomy" id="1766165"/>
    <lineage>
        <taxon>Bacteria</taxon>
        <taxon>Pseudomonadati</taxon>
        <taxon>Pseudomonadota</taxon>
        <taxon>Alphaproteobacteria</taxon>
        <taxon>Rhodospirillales</taxon>
        <taxon>Rhodospirillaceae</taxon>
        <taxon>Marinibaculum</taxon>
    </lineage>
</organism>
<dbReference type="RefSeq" id="WP_379897646.1">
    <property type="nucleotide sequence ID" value="NZ_JBHRTR010000005.1"/>
</dbReference>
<reference evidence="15" key="1">
    <citation type="journal article" date="2019" name="Int. J. Syst. Evol. Microbiol.">
        <title>The Global Catalogue of Microorganisms (GCM) 10K type strain sequencing project: providing services to taxonomists for standard genome sequencing and annotation.</title>
        <authorList>
            <consortium name="The Broad Institute Genomics Platform"/>
            <consortium name="The Broad Institute Genome Sequencing Center for Infectious Disease"/>
            <person name="Wu L."/>
            <person name="Ma J."/>
        </authorList>
    </citation>
    <scope>NUCLEOTIDE SEQUENCE [LARGE SCALE GENOMIC DNA]</scope>
    <source>
        <strain evidence="15">KCTC 42964</strain>
    </source>
</reference>
<evidence type="ECO:0000256" key="10">
    <source>
        <dbReference type="ARBA" id="ARBA00023136"/>
    </source>
</evidence>
<comment type="function">
    <text evidence="11 12">Involved in protein export. Participates in an early event of protein translocation.</text>
</comment>
<evidence type="ECO:0000313" key="15">
    <source>
        <dbReference type="Proteomes" id="UP001595528"/>
    </source>
</evidence>
<dbReference type="Pfam" id="PF03840">
    <property type="entry name" value="SecG"/>
    <property type="match status" value="1"/>
</dbReference>
<evidence type="ECO:0000256" key="1">
    <source>
        <dbReference type="ARBA" id="ARBA00004651"/>
    </source>
</evidence>
<keyword evidence="6 12" id="KW-0812">Transmembrane</keyword>
<feature type="region of interest" description="Disordered" evidence="13">
    <location>
        <begin position="83"/>
        <end position="146"/>
    </location>
</feature>
<evidence type="ECO:0000256" key="12">
    <source>
        <dbReference type="RuleBase" id="RU365087"/>
    </source>
</evidence>
<protein>
    <recommendedName>
        <fullName evidence="3 12">Protein-export membrane protein SecG</fullName>
    </recommendedName>
</protein>
<comment type="similarity">
    <text evidence="2 12">Belongs to the SecG family.</text>
</comment>
<feature type="compositionally biased region" description="Low complexity" evidence="13">
    <location>
        <begin position="100"/>
        <end position="110"/>
    </location>
</feature>
<comment type="caution">
    <text evidence="14">The sequence shown here is derived from an EMBL/GenBank/DDBJ whole genome shotgun (WGS) entry which is preliminary data.</text>
</comment>
<dbReference type="EMBL" id="JBHRTR010000005">
    <property type="protein sequence ID" value="MFC3225907.1"/>
    <property type="molecule type" value="Genomic_DNA"/>
</dbReference>
<evidence type="ECO:0000256" key="5">
    <source>
        <dbReference type="ARBA" id="ARBA00022475"/>
    </source>
</evidence>
<evidence type="ECO:0000256" key="7">
    <source>
        <dbReference type="ARBA" id="ARBA00022927"/>
    </source>
</evidence>
<keyword evidence="10 12" id="KW-0472">Membrane</keyword>
<dbReference type="Proteomes" id="UP001595528">
    <property type="component" value="Unassembled WGS sequence"/>
</dbReference>
<evidence type="ECO:0000256" key="11">
    <source>
        <dbReference type="ARBA" id="ARBA00025182"/>
    </source>
</evidence>
<evidence type="ECO:0000256" key="9">
    <source>
        <dbReference type="ARBA" id="ARBA00023010"/>
    </source>
</evidence>
<evidence type="ECO:0000313" key="14">
    <source>
        <dbReference type="EMBL" id="MFC3225907.1"/>
    </source>
</evidence>
<comment type="caution">
    <text evidence="12">Lacks conserved residue(s) required for the propagation of feature annotation.</text>
</comment>
<evidence type="ECO:0000256" key="13">
    <source>
        <dbReference type="SAM" id="MobiDB-lite"/>
    </source>
</evidence>
<proteinExistence type="inferred from homology"/>
<comment type="subcellular location">
    <subcellularLocation>
        <location evidence="1 12">Cell membrane</location>
        <topology evidence="1 12">Multi-pass membrane protein</topology>
    </subcellularLocation>
</comment>
<evidence type="ECO:0000256" key="6">
    <source>
        <dbReference type="ARBA" id="ARBA00022692"/>
    </source>
</evidence>
<dbReference type="PANTHER" id="PTHR34182">
    <property type="entry name" value="PROTEIN-EXPORT MEMBRANE PROTEIN SECG"/>
    <property type="match status" value="1"/>
</dbReference>
<evidence type="ECO:0000256" key="4">
    <source>
        <dbReference type="ARBA" id="ARBA00022448"/>
    </source>
</evidence>
<keyword evidence="5 12" id="KW-1003">Cell membrane</keyword>